<name>A0ACC0AR48_CATRO</name>
<dbReference type="Proteomes" id="UP001060085">
    <property type="component" value="Linkage Group LG05"/>
</dbReference>
<evidence type="ECO:0000313" key="2">
    <source>
        <dbReference type="Proteomes" id="UP001060085"/>
    </source>
</evidence>
<dbReference type="EMBL" id="CM044705">
    <property type="protein sequence ID" value="KAI5663019.1"/>
    <property type="molecule type" value="Genomic_DNA"/>
</dbReference>
<comment type="caution">
    <text evidence="1">The sequence shown here is derived from an EMBL/GenBank/DDBJ whole genome shotgun (WGS) entry which is preliminary data.</text>
</comment>
<evidence type="ECO:0000313" key="1">
    <source>
        <dbReference type="EMBL" id="KAI5663019.1"/>
    </source>
</evidence>
<gene>
    <name evidence="1" type="ORF">M9H77_22342</name>
</gene>
<accession>A0ACC0AR48</accession>
<keyword evidence="2" id="KW-1185">Reference proteome</keyword>
<organism evidence="1 2">
    <name type="scientific">Catharanthus roseus</name>
    <name type="common">Madagascar periwinkle</name>
    <name type="synonym">Vinca rosea</name>
    <dbReference type="NCBI Taxonomy" id="4058"/>
    <lineage>
        <taxon>Eukaryota</taxon>
        <taxon>Viridiplantae</taxon>
        <taxon>Streptophyta</taxon>
        <taxon>Embryophyta</taxon>
        <taxon>Tracheophyta</taxon>
        <taxon>Spermatophyta</taxon>
        <taxon>Magnoliopsida</taxon>
        <taxon>eudicotyledons</taxon>
        <taxon>Gunneridae</taxon>
        <taxon>Pentapetalae</taxon>
        <taxon>asterids</taxon>
        <taxon>lamiids</taxon>
        <taxon>Gentianales</taxon>
        <taxon>Apocynaceae</taxon>
        <taxon>Rauvolfioideae</taxon>
        <taxon>Vinceae</taxon>
        <taxon>Catharanthinae</taxon>
        <taxon>Catharanthus</taxon>
    </lineage>
</organism>
<reference evidence="2" key="1">
    <citation type="journal article" date="2023" name="Nat. Plants">
        <title>Single-cell RNA sequencing provides a high-resolution roadmap for understanding the multicellular compartmentation of specialized metabolism.</title>
        <authorList>
            <person name="Sun S."/>
            <person name="Shen X."/>
            <person name="Li Y."/>
            <person name="Li Y."/>
            <person name="Wang S."/>
            <person name="Li R."/>
            <person name="Zhang H."/>
            <person name="Shen G."/>
            <person name="Guo B."/>
            <person name="Wei J."/>
            <person name="Xu J."/>
            <person name="St-Pierre B."/>
            <person name="Chen S."/>
            <person name="Sun C."/>
        </authorList>
    </citation>
    <scope>NUCLEOTIDE SEQUENCE [LARGE SCALE GENOMIC DNA]</scope>
</reference>
<proteinExistence type="predicted"/>
<protein>
    <submittedName>
        <fullName evidence="1">Uncharacterized protein</fullName>
    </submittedName>
</protein>
<sequence>MKQAIDSKHTKTKADGTQNLKVVEEVTSLRGKMKSLSPNGEREKWQVSQISHKRYLGWPSGIC</sequence>